<evidence type="ECO:0000313" key="2">
    <source>
        <dbReference type="WBParaSite" id="RSKR_0000021500.1"/>
    </source>
</evidence>
<accession>A0AC35TG02</accession>
<name>A0AC35TG02_9BILA</name>
<reference evidence="2" key="1">
    <citation type="submission" date="2016-11" db="UniProtKB">
        <authorList>
            <consortium name="WormBaseParasite"/>
        </authorList>
    </citation>
    <scope>IDENTIFICATION</scope>
    <source>
        <strain evidence="2">KR3021</strain>
    </source>
</reference>
<dbReference type="Proteomes" id="UP000095286">
    <property type="component" value="Unplaced"/>
</dbReference>
<organism evidence="1 2">
    <name type="scientific">Rhabditophanes sp. KR3021</name>
    <dbReference type="NCBI Taxonomy" id="114890"/>
    <lineage>
        <taxon>Eukaryota</taxon>
        <taxon>Metazoa</taxon>
        <taxon>Ecdysozoa</taxon>
        <taxon>Nematoda</taxon>
        <taxon>Chromadorea</taxon>
        <taxon>Rhabditida</taxon>
        <taxon>Tylenchina</taxon>
        <taxon>Panagrolaimomorpha</taxon>
        <taxon>Strongyloidoidea</taxon>
        <taxon>Alloionematidae</taxon>
        <taxon>Rhabditophanes</taxon>
    </lineage>
</organism>
<dbReference type="WBParaSite" id="RSKR_0000021500.1">
    <property type="protein sequence ID" value="RSKR_0000021500.1"/>
    <property type="gene ID" value="RSKR_0000021500"/>
</dbReference>
<proteinExistence type="predicted"/>
<protein>
    <submittedName>
        <fullName evidence="2">Endoribonuclease</fullName>
    </submittedName>
</protein>
<sequence length="229" mass="25322">MLFGPSVIIALFAVATALPIDHDAMTQSDVNNALDSMISGDANGAAPGDIVLDYQNEASHSHFDHDNAKDPFFKSISPALLAKPTYVAFNALTATYTTPSIDAADPNTPARNTAIDAWFAAIKTTVPFQSMWTYLKTQKIASSDYPTFVTALKALWFTPYGTGDAGFKEVFSGAVKGTNVVGFANWVQFYQLEQTKALNYHGWFNRDKVCFDYDIFSSFKFTNKYYFMI</sequence>
<evidence type="ECO:0000313" key="1">
    <source>
        <dbReference type="Proteomes" id="UP000095286"/>
    </source>
</evidence>